<dbReference type="PROSITE" id="PS51257">
    <property type="entry name" value="PROKAR_LIPOPROTEIN"/>
    <property type="match status" value="1"/>
</dbReference>
<keyword evidence="4" id="KW-1185">Reference proteome</keyword>
<feature type="domain" description="VanZ-like" evidence="2">
    <location>
        <begin position="85"/>
        <end position="186"/>
    </location>
</feature>
<feature type="transmembrane region" description="Helical" evidence="1">
    <location>
        <begin position="146"/>
        <end position="165"/>
    </location>
</feature>
<feature type="transmembrane region" description="Helical" evidence="1">
    <location>
        <begin position="83"/>
        <end position="102"/>
    </location>
</feature>
<proteinExistence type="predicted"/>
<keyword evidence="1" id="KW-0812">Transmembrane</keyword>
<feature type="transmembrane region" description="Helical" evidence="1">
    <location>
        <begin position="122"/>
        <end position="139"/>
    </location>
</feature>
<reference evidence="3" key="1">
    <citation type="submission" date="2017-05" db="EMBL/GenBank/DDBJ databases">
        <authorList>
            <consortium name="The Broad Institute Genomics Platform"/>
            <consortium name="The Broad Institute Genomic Center for Infectious Diseases"/>
            <person name="Earl A."/>
            <person name="Manson A."/>
            <person name="Schwartman J."/>
            <person name="Gilmore M."/>
            <person name="Abouelleil A."/>
            <person name="Cao P."/>
            <person name="Chapman S."/>
            <person name="Cusick C."/>
            <person name="Shea T."/>
            <person name="Young S."/>
            <person name="Neafsey D."/>
            <person name="Nusbaum C."/>
            <person name="Birren B."/>
        </authorList>
    </citation>
    <scope>NUCLEOTIDE SEQUENCE</scope>
    <source>
        <strain evidence="3">9D6_DIV0238</strain>
    </source>
</reference>
<dbReference type="AlphaFoldDB" id="A0AAQ3W462"/>
<feature type="transmembrane region" description="Helical" evidence="1">
    <location>
        <begin position="7"/>
        <end position="26"/>
    </location>
</feature>
<sequence>MINRHKYISMALGIFIGCFFVVTYIYQEFLSSRLFTYITNIYSPEEGDFWVSFTIIFLLSFYLAYFIFVLITHINSRPVLLSFYFFYFITLIYFLFFKSIGIRGISLNPLDFLWGIGNGEGTIETLFNIIYFIPLGFLVGKKIISFLIFIVLVEIVQYTFSLGIFDLSDILLNFIGFYIGLILQKTFLYKLFSLQLKKSISTREQSSENV</sequence>
<keyword evidence="1" id="KW-0472">Membrane</keyword>
<dbReference type="Proteomes" id="UP000196151">
    <property type="component" value="Chromosome"/>
</dbReference>
<protein>
    <recommendedName>
        <fullName evidence="2">VanZ-like domain-containing protein</fullName>
    </recommendedName>
</protein>
<name>A0AAQ3W462_9ENTE</name>
<dbReference type="EMBL" id="CP147246">
    <property type="protein sequence ID" value="WYJ94626.1"/>
    <property type="molecule type" value="Genomic_DNA"/>
</dbReference>
<feature type="transmembrane region" description="Helical" evidence="1">
    <location>
        <begin position="49"/>
        <end position="71"/>
    </location>
</feature>
<organism evidence="3 4">
    <name type="scientific">Candidatus Enterococcus dunnyi</name>
    <dbReference type="NCBI Taxonomy" id="1834192"/>
    <lineage>
        <taxon>Bacteria</taxon>
        <taxon>Bacillati</taxon>
        <taxon>Bacillota</taxon>
        <taxon>Bacilli</taxon>
        <taxon>Lactobacillales</taxon>
        <taxon>Enterococcaceae</taxon>
        <taxon>Enterococcus</taxon>
    </lineage>
</organism>
<dbReference type="InterPro" id="IPR006976">
    <property type="entry name" value="VanZ-like"/>
</dbReference>
<evidence type="ECO:0000313" key="4">
    <source>
        <dbReference type="Proteomes" id="UP000196151"/>
    </source>
</evidence>
<accession>A0AAQ3W462</accession>
<keyword evidence="1" id="KW-1133">Transmembrane helix</keyword>
<reference evidence="3" key="2">
    <citation type="submission" date="2024-03" db="EMBL/GenBank/DDBJ databases">
        <title>The Genome Sequence of Enterococcus sp. DIV0238c.</title>
        <authorList>
            <consortium name="The Broad Institute Genomics Platform"/>
            <consortium name="The Broad Institute Microbial Omics Core"/>
            <consortium name="The Broad Institute Genomic Center for Infectious Diseases"/>
            <person name="Earl A."/>
            <person name="Manson A."/>
            <person name="Gilmore M."/>
            <person name="Schwartman J."/>
            <person name="Shea T."/>
            <person name="Abouelleil A."/>
            <person name="Cao P."/>
            <person name="Chapman S."/>
            <person name="Cusick C."/>
            <person name="Young S."/>
            <person name="Neafsey D."/>
            <person name="Nusbaum C."/>
            <person name="Birren B."/>
        </authorList>
    </citation>
    <scope>NUCLEOTIDE SEQUENCE</scope>
    <source>
        <strain evidence="3">9D6_DIV0238</strain>
    </source>
</reference>
<feature type="transmembrane region" description="Helical" evidence="1">
    <location>
        <begin position="171"/>
        <end position="192"/>
    </location>
</feature>
<gene>
    <name evidence="3" type="ORF">A5889_002139</name>
</gene>
<dbReference type="Pfam" id="PF04892">
    <property type="entry name" value="VanZ"/>
    <property type="match status" value="1"/>
</dbReference>
<evidence type="ECO:0000256" key="1">
    <source>
        <dbReference type="SAM" id="Phobius"/>
    </source>
</evidence>
<evidence type="ECO:0000259" key="2">
    <source>
        <dbReference type="Pfam" id="PF04892"/>
    </source>
</evidence>
<evidence type="ECO:0000313" key="3">
    <source>
        <dbReference type="EMBL" id="WYJ94626.1"/>
    </source>
</evidence>